<feature type="region of interest" description="Disordered" evidence="1">
    <location>
        <begin position="234"/>
        <end position="285"/>
    </location>
</feature>
<feature type="compositionally biased region" description="Polar residues" evidence="1">
    <location>
        <begin position="992"/>
        <end position="1003"/>
    </location>
</feature>
<feature type="compositionally biased region" description="Polar residues" evidence="1">
    <location>
        <begin position="352"/>
        <end position="384"/>
    </location>
</feature>
<sequence>MLRMLSLTKNPAYLTQFLEEDILTVYVSLLPKVLGNMYYSLGTQIPKKLASVLPPDFFSDDSMVHESSSPAASLPSLAPSTASVAGEGLEDLRCRSSRKKRGGILSHHRSISDVSQSLQIEIPQKCTRRDSSKSRKSSVIKPPVLEDPKNAVQEVTKVRRNLFNQSSNPSAKVKLPRSQSVSAVDKLKQNGTQSKKNEMDCLKLRSRKVTETPLHKQVSNRLLYNQIKRRRSDSVSDISIVEESPLKPPPETDLRRSPRIKKLALSRRHSSSFYSSSQPVSRNLERVHSSSQLAFTDNKKGPFDVQTIKSPVRLLFGEVLSPKSKHSKQETNRRHSRSSEDHSAYKSPNKVLRSTSTKELSLSSNYRPSSRCLQTSPNTPTKTPLKSKEKCKDSIFKSPCRRSPRLLQVTSVKEESPVNKLRTPVKRIEKSFSSPKLGILQSPLRSPKHLSVRWSPSLHVAESSCFSMNEICIEQTPEKVCTPRKSPHKSFIAKSLTQSFENCTPPRKLHRNEDSTTLSRSIKGPSTPKKPIETLQTNCKNRQDAVFSKTNMCTYQSFSPSKDCVDSINSTLNSTPQKACLISPKKTDFTKPSTSLRRSDRTNISFENTLSNHETISTLKCSGTYPEISICQSGSSEKVLHNCITPGKMRKKCDNVFTDDNLEETKFFGKNNLHSALETTPIKSTNSNQNISRFKRKHLSKSNACENQLPADSDKKLIGKNLVNLKAANDSNLPSQDSSFSQCSQNESEDVFCSYIDSSQASAGGSNSFTTTEDDESIEISDATILKTQTSGGLKMNISFTRKPSKSNETIDDVCKSSLSNSGVTYGFRLTPDRLQREAAARLRTPECPNKFTTSRGSRSSNRAGCQPTPNTPSYQVELEMQASGLPKLKFKRTDSLNAEDIALDGGLKWMTSGSTSKRKSVLESPVSHCIKHRDTGHSSPSSLCAHGTPAKTTPGKAGMQTYICQSYTPSRHSSTTNSPSAVTDCAPWTPSPQSTGKSTPENLRNWPRRKKAMSGRSKERWIFQGLPNEDSQNLKLLEDSGLDGIVWLQDVHAVNQSVVLNCSKKTSFGTKSKKRTSAEAFTPDKEEEQRGCKKASVRTSEVYSSTETESCSLMAKCEDFIISSATPKSCKVRPVSASGLLALTQSPLLYKTPSSNKTRLGENKDFELSPWKREATSPLQVGEMISSKTNSKQLMAKKTYSRRKLLS</sequence>
<dbReference type="GO" id="GO:0007095">
    <property type="term" value="P:mitotic G2 DNA damage checkpoint signaling"/>
    <property type="evidence" value="ECO:0007669"/>
    <property type="project" value="TreeGrafter"/>
</dbReference>
<accession>A0A8X7XPJ6</accession>
<proteinExistence type="predicted"/>
<feature type="compositionally biased region" description="Low complexity" evidence="1">
    <location>
        <begin position="271"/>
        <end position="282"/>
    </location>
</feature>
<organism evidence="3 4">
    <name type="scientific">Polypterus senegalus</name>
    <name type="common">Senegal bichir</name>
    <dbReference type="NCBI Taxonomy" id="55291"/>
    <lineage>
        <taxon>Eukaryota</taxon>
        <taxon>Metazoa</taxon>
        <taxon>Chordata</taxon>
        <taxon>Craniata</taxon>
        <taxon>Vertebrata</taxon>
        <taxon>Euteleostomi</taxon>
        <taxon>Actinopterygii</taxon>
        <taxon>Polypteriformes</taxon>
        <taxon>Polypteridae</taxon>
        <taxon>Polypterus</taxon>
    </lineage>
</organism>
<comment type="caution">
    <text evidence="3">The sequence shown here is derived from an EMBL/GenBank/DDBJ whole genome shotgun (WGS) entry which is preliminary data.</text>
</comment>
<dbReference type="GO" id="GO:0006260">
    <property type="term" value="P:DNA replication"/>
    <property type="evidence" value="ECO:0007669"/>
    <property type="project" value="InterPro"/>
</dbReference>
<feature type="region of interest" description="Disordered" evidence="1">
    <location>
        <begin position="502"/>
        <end position="530"/>
    </location>
</feature>
<dbReference type="Proteomes" id="UP000886611">
    <property type="component" value="Unassembled WGS sequence"/>
</dbReference>
<feature type="compositionally biased region" description="Polar residues" evidence="1">
    <location>
        <begin position="851"/>
        <end position="874"/>
    </location>
</feature>
<dbReference type="GO" id="GO:0030174">
    <property type="term" value="P:regulation of DNA-templated DNA replication initiation"/>
    <property type="evidence" value="ECO:0007669"/>
    <property type="project" value="TreeGrafter"/>
</dbReference>
<feature type="region of interest" description="Disordered" evidence="1">
    <location>
        <begin position="319"/>
        <end position="388"/>
    </location>
</feature>
<evidence type="ECO:0000259" key="2">
    <source>
        <dbReference type="Pfam" id="PF21855"/>
    </source>
</evidence>
<feature type="non-terminal residue" evidence="3">
    <location>
        <position position="1208"/>
    </location>
</feature>
<feature type="region of interest" description="Disordered" evidence="1">
    <location>
        <begin position="122"/>
        <end position="201"/>
    </location>
</feature>
<dbReference type="InterPro" id="IPR026153">
    <property type="entry name" value="Treslin"/>
</dbReference>
<dbReference type="PANTHER" id="PTHR21556">
    <property type="entry name" value="TRESLIN"/>
    <property type="match status" value="1"/>
</dbReference>
<dbReference type="PANTHER" id="PTHR21556:SF2">
    <property type="entry name" value="TRESLIN"/>
    <property type="match status" value="1"/>
</dbReference>
<dbReference type="GO" id="GO:0005634">
    <property type="term" value="C:nucleus"/>
    <property type="evidence" value="ECO:0007669"/>
    <property type="project" value="InterPro"/>
</dbReference>
<name>A0A8X7XPJ6_POLSE</name>
<feature type="non-terminal residue" evidence="3">
    <location>
        <position position="1"/>
    </location>
</feature>
<keyword evidence="4" id="KW-1185">Reference proteome</keyword>
<protein>
    <submittedName>
        <fullName evidence="3">TICRR protein</fullName>
    </submittedName>
</protein>
<gene>
    <name evidence="3" type="primary">Ticrr</name>
    <name evidence="3" type="ORF">GTO96_0006055</name>
</gene>
<dbReference type="GO" id="GO:0010212">
    <property type="term" value="P:response to ionizing radiation"/>
    <property type="evidence" value="ECO:0007669"/>
    <property type="project" value="InterPro"/>
</dbReference>
<evidence type="ECO:0000256" key="1">
    <source>
        <dbReference type="SAM" id="MobiDB-lite"/>
    </source>
</evidence>
<dbReference type="Pfam" id="PF21855">
    <property type="entry name" value="Treslin_STD"/>
    <property type="match status" value="1"/>
</dbReference>
<reference evidence="3 4" key="1">
    <citation type="journal article" date="2021" name="Cell">
        <title>Tracing the genetic footprints of vertebrate landing in non-teleost ray-finned fishes.</title>
        <authorList>
            <person name="Bi X."/>
            <person name="Wang K."/>
            <person name="Yang L."/>
            <person name="Pan H."/>
            <person name="Jiang H."/>
            <person name="Wei Q."/>
            <person name="Fang M."/>
            <person name="Yu H."/>
            <person name="Zhu C."/>
            <person name="Cai Y."/>
            <person name="He Y."/>
            <person name="Gan X."/>
            <person name="Zeng H."/>
            <person name="Yu D."/>
            <person name="Zhu Y."/>
            <person name="Jiang H."/>
            <person name="Qiu Q."/>
            <person name="Yang H."/>
            <person name="Zhang Y.E."/>
            <person name="Wang W."/>
            <person name="Zhu M."/>
            <person name="He S."/>
            <person name="Zhang G."/>
        </authorList>
    </citation>
    <scope>NUCLEOTIDE SEQUENCE [LARGE SCALE GENOMIC DNA]</scope>
    <source>
        <strain evidence="3">Bchr_013</strain>
    </source>
</reference>
<dbReference type="AlphaFoldDB" id="A0A8X7XPJ6"/>
<feature type="compositionally biased region" description="Basic and acidic residues" evidence="1">
    <location>
        <begin position="327"/>
        <end position="344"/>
    </location>
</feature>
<feature type="region of interest" description="Disordered" evidence="1">
    <location>
        <begin position="931"/>
        <end position="953"/>
    </location>
</feature>
<feature type="region of interest" description="Disordered" evidence="1">
    <location>
        <begin position="848"/>
        <end position="874"/>
    </location>
</feature>
<dbReference type="GO" id="GO:0033314">
    <property type="term" value="P:mitotic DNA replication checkpoint signaling"/>
    <property type="evidence" value="ECO:0007669"/>
    <property type="project" value="InterPro"/>
</dbReference>
<dbReference type="InterPro" id="IPR053920">
    <property type="entry name" value="Treslin_STD"/>
</dbReference>
<dbReference type="EMBL" id="JAATIS010000094">
    <property type="protein sequence ID" value="KAG2470650.1"/>
    <property type="molecule type" value="Genomic_DNA"/>
</dbReference>
<dbReference type="GO" id="GO:0003682">
    <property type="term" value="F:chromatin binding"/>
    <property type="evidence" value="ECO:0007669"/>
    <property type="project" value="TreeGrafter"/>
</dbReference>
<feature type="compositionally biased region" description="Basic residues" evidence="1">
    <location>
        <begin position="257"/>
        <end position="270"/>
    </location>
</feature>
<evidence type="ECO:0000313" key="4">
    <source>
        <dbReference type="Proteomes" id="UP000886611"/>
    </source>
</evidence>
<evidence type="ECO:0000313" key="3">
    <source>
        <dbReference type="EMBL" id="KAG2470650.1"/>
    </source>
</evidence>
<feature type="domain" description="Treslin STD" evidence="2">
    <location>
        <begin position="1"/>
        <end position="41"/>
    </location>
</feature>
<feature type="region of interest" description="Disordered" evidence="1">
    <location>
        <begin position="974"/>
        <end position="1005"/>
    </location>
</feature>